<dbReference type="Gene3D" id="3.20.20.140">
    <property type="entry name" value="Metal-dependent hydrolases"/>
    <property type="match status" value="1"/>
</dbReference>
<gene>
    <name evidence="2" type="ORF">OCV88_08260</name>
</gene>
<dbReference type="Pfam" id="PF01979">
    <property type="entry name" value="Amidohydro_1"/>
    <property type="match status" value="1"/>
</dbReference>
<dbReference type="PANTHER" id="PTHR43668">
    <property type="entry name" value="ALLANTOINASE"/>
    <property type="match status" value="1"/>
</dbReference>
<dbReference type="Gene3D" id="2.30.40.10">
    <property type="entry name" value="Urease, subunit C, domain 1"/>
    <property type="match status" value="1"/>
</dbReference>
<dbReference type="InterPro" id="IPR011059">
    <property type="entry name" value="Metal-dep_hydrolase_composite"/>
</dbReference>
<evidence type="ECO:0000313" key="2">
    <source>
        <dbReference type="EMBL" id="MCU6762323.1"/>
    </source>
</evidence>
<comment type="caution">
    <text evidence="2">The sequence shown here is derived from an EMBL/GenBank/DDBJ whole genome shotgun (WGS) entry which is preliminary data.</text>
</comment>
<evidence type="ECO:0000313" key="3">
    <source>
        <dbReference type="Proteomes" id="UP001652442"/>
    </source>
</evidence>
<sequence>MYDLVIENGLVYQDKNFYPLTVCVKGEKIAALVQPKQKVEAKKIIDASGKHVLPGFIDPHCHLREPGLTQKEDYYTGTCAAAHSGITLVFPQPNTKPVPSDFDAYMMQVDAGKEKAIVDFNPIGSPLGNSASVKKIAEAGTMWFKIFEKVATYPYNTTAGTLDTHRIYEAFKDCAANDKYCSVHPFDKYFFDAAVEEVRSQGKEVNLRNVRHKWYSDEEMTGAAYQLSYYAKKAGLKWYAMHCWMPGYIDLVRMLKQKGEMTIVSSCEYMPAIHASDEIWDIENQRFIYINHDAAPDLDKIWEGINDGTIDMIGSDHAPCRPEEYNPDDALHTSAGFAMLDYYGHLLVSHVNEGHYSLQKLVEISSENCAKTFGLYPRKGSNIVGTDADFTIVDLKKEWEITKNDRVYTKTQTIPYVGRKVHGQVTQTVVRGRVVMSDGVVDCEPGYGKYIRCEMTPASIGGK</sequence>
<dbReference type="RefSeq" id="WP_158425038.1">
    <property type="nucleotide sequence ID" value="NZ_JAOQJQ010000003.1"/>
</dbReference>
<accession>A0ABT2TJC5</accession>
<proteinExistence type="predicted"/>
<dbReference type="EMBL" id="JAOQJQ010000003">
    <property type="protein sequence ID" value="MCU6762323.1"/>
    <property type="molecule type" value="Genomic_DNA"/>
</dbReference>
<dbReference type="PANTHER" id="PTHR43668:SF2">
    <property type="entry name" value="ALLANTOINASE"/>
    <property type="match status" value="1"/>
</dbReference>
<feature type="domain" description="Amidohydrolase-related" evidence="1">
    <location>
        <begin position="52"/>
        <end position="435"/>
    </location>
</feature>
<organism evidence="2 3">
    <name type="scientific">Brotonthovivens ammoniilytica</name>
    <dbReference type="NCBI Taxonomy" id="2981725"/>
    <lineage>
        <taxon>Bacteria</taxon>
        <taxon>Bacillati</taxon>
        <taxon>Bacillota</taxon>
        <taxon>Clostridia</taxon>
        <taxon>Lachnospirales</taxon>
        <taxon>Lachnospiraceae</taxon>
        <taxon>Brotonthovivens</taxon>
    </lineage>
</organism>
<name>A0ABT2TJC5_9FIRM</name>
<evidence type="ECO:0000259" key="1">
    <source>
        <dbReference type="Pfam" id="PF01979"/>
    </source>
</evidence>
<dbReference type="InterPro" id="IPR006680">
    <property type="entry name" value="Amidohydro-rel"/>
</dbReference>
<dbReference type="InterPro" id="IPR050138">
    <property type="entry name" value="DHOase/Allantoinase_Hydrolase"/>
</dbReference>
<dbReference type="Proteomes" id="UP001652442">
    <property type="component" value="Unassembled WGS sequence"/>
</dbReference>
<keyword evidence="3" id="KW-1185">Reference proteome</keyword>
<dbReference type="SUPFAM" id="SSF51338">
    <property type="entry name" value="Composite domain of metallo-dependent hydrolases"/>
    <property type="match status" value="1"/>
</dbReference>
<reference evidence="2 3" key="1">
    <citation type="journal article" date="2021" name="ISME Commun">
        <title>Automated analysis of genomic sequences facilitates high-throughput and comprehensive description of bacteria.</title>
        <authorList>
            <person name="Hitch T.C.A."/>
        </authorList>
    </citation>
    <scope>NUCLEOTIDE SEQUENCE [LARGE SCALE GENOMIC DNA]</scope>
    <source>
        <strain evidence="2 3">Sanger_109</strain>
    </source>
</reference>
<dbReference type="InterPro" id="IPR032466">
    <property type="entry name" value="Metal_Hydrolase"/>
</dbReference>
<protein>
    <submittedName>
        <fullName evidence="2">Dihydroorotase family protein</fullName>
    </submittedName>
</protein>
<dbReference type="SUPFAM" id="SSF51556">
    <property type="entry name" value="Metallo-dependent hydrolases"/>
    <property type="match status" value="1"/>
</dbReference>